<dbReference type="AlphaFoldDB" id="A0A0R2LPA4"/>
<dbReference type="InterPro" id="IPR005119">
    <property type="entry name" value="LysR_subst-bd"/>
</dbReference>
<dbReference type="Proteomes" id="UP000051006">
    <property type="component" value="Unassembled WGS sequence"/>
</dbReference>
<dbReference type="PANTHER" id="PTHR30126">
    <property type="entry name" value="HTH-TYPE TRANSCRIPTIONAL REGULATOR"/>
    <property type="match status" value="1"/>
</dbReference>
<dbReference type="EMBL" id="JQCF01000002">
    <property type="protein sequence ID" value="KRO00595.1"/>
    <property type="molecule type" value="Genomic_DNA"/>
</dbReference>
<dbReference type="PANTHER" id="PTHR30126:SF40">
    <property type="entry name" value="HTH-TYPE TRANSCRIPTIONAL REGULATOR GLTR"/>
    <property type="match status" value="1"/>
</dbReference>
<dbReference type="InterPro" id="IPR036390">
    <property type="entry name" value="WH_DNA-bd_sf"/>
</dbReference>
<comment type="caution">
    <text evidence="6">The sequence shown here is derived from an EMBL/GenBank/DDBJ whole genome shotgun (WGS) entry which is preliminary data.</text>
</comment>
<dbReference type="InterPro" id="IPR000847">
    <property type="entry name" value="LysR_HTH_N"/>
</dbReference>
<dbReference type="SUPFAM" id="SSF53850">
    <property type="entry name" value="Periplasmic binding protein-like II"/>
    <property type="match status" value="1"/>
</dbReference>
<evidence type="ECO:0000313" key="6">
    <source>
        <dbReference type="EMBL" id="KRO00595.1"/>
    </source>
</evidence>
<evidence type="ECO:0000256" key="2">
    <source>
        <dbReference type="ARBA" id="ARBA00023015"/>
    </source>
</evidence>
<dbReference type="InterPro" id="IPR036388">
    <property type="entry name" value="WH-like_DNA-bd_sf"/>
</dbReference>
<dbReference type="GO" id="GO:0003700">
    <property type="term" value="F:DNA-binding transcription factor activity"/>
    <property type="evidence" value="ECO:0007669"/>
    <property type="project" value="InterPro"/>
</dbReference>
<protein>
    <recommendedName>
        <fullName evidence="5">HTH lysR-type domain-containing protein</fullName>
    </recommendedName>
</protein>
<keyword evidence="2" id="KW-0805">Transcription regulation</keyword>
<sequence>MEVSSLIVQMYLTFLRVAESGSFSKASKILFISPVSVMKQINALENQLGIKLLNRSPHGTSLTLAGQRLYTGISVILHESNDMLEQVKHIDNTEKAEIKVGASIMRPGTPLMNIWQKHNAALQSYKFRIVLFSDDDVTLDSPSTQLGTNLDCIVGPCDSQGWYDHYNVLKLGMDPFRLAIPQNHPLVDKKELTFTDLRGQTLVLPPRNASPVLDKMTTDLENNHSDINIIHTFNFYNTDVFNRYANSRDLLLTRDTWRNLNPLMKTVKVKWNYASPYGVIYSKSPSQKLQSFIQKIQTILLA</sequence>
<dbReference type="PROSITE" id="PS50931">
    <property type="entry name" value="HTH_LYSR"/>
    <property type="match status" value="1"/>
</dbReference>
<name>A0A0R2LPA4_9LACO</name>
<proteinExistence type="inferred from homology"/>
<dbReference type="Pfam" id="PF03466">
    <property type="entry name" value="LysR_substrate"/>
    <property type="match status" value="1"/>
</dbReference>
<dbReference type="Gene3D" id="1.10.10.10">
    <property type="entry name" value="Winged helix-like DNA-binding domain superfamily/Winged helix DNA-binding domain"/>
    <property type="match status" value="1"/>
</dbReference>
<reference evidence="6 7" key="1">
    <citation type="journal article" date="2015" name="Genome Announc.">
        <title>Expanding the biotechnology potential of lactobacilli through comparative genomics of 213 strains and associated genera.</title>
        <authorList>
            <person name="Sun Z."/>
            <person name="Harris H.M."/>
            <person name="McCann A."/>
            <person name="Guo C."/>
            <person name="Argimon S."/>
            <person name="Zhang W."/>
            <person name="Yang X."/>
            <person name="Jeffery I.B."/>
            <person name="Cooney J.C."/>
            <person name="Kagawa T.F."/>
            <person name="Liu W."/>
            <person name="Song Y."/>
            <person name="Salvetti E."/>
            <person name="Wrobel A."/>
            <person name="Rasinkangas P."/>
            <person name="Parkhill J."/>
            <person name="Rea M.C."/>
            <person name="O'Sullivan O."/>
            <person name="Ritari J."/>
            <person name="Douillard F.P."/>
            <person name="Paul Ross R."/>
            <person name="Yang R."/>
            <person name="Briner A.E."/>
            <person name="Felis G.E."/>
            <person name="de Vos W.M."/>
            <person name="Barrangou R."/>
            <person name="Klaenhammer T.R."/>
            <person name="Caufield P.W."/>
            <person name="Cui Y."/>
            <person name="Zhang H."/>
            <person name="O'Toole P.W."/>
        </authorList>
    </citation>
    <scope>NUCLEOTIDE SEQUENCE [LARGE SCALE GENOMIC DNA]</scope>
    <source>
        <strain evidence="6 7">DSM 24716</strain>
    </source>
</reference>
<dbReference type="Pfam" id="PF00126">
    <property type="entry name" value="HTH_1"/>
    <property type="match status" value="1"/>
</dbReference>
<keyword evidence="4" id="KW-0804">Transcription</keyword>
<evidence type="ECO:0000256" key="3">
    <source>
        <dbReference type="ARBA" id="ARBA00023125"/>
    </source>
</evidence>
<dbReference type="OrthoDB" id="9785745at2"/>
<evidence type="ECO:0000313" key="7">
    <source>
        <dbReference type="Proteomes" id="UP000051006"/>
    </source>
</evidence>
<dbReference type="SUPFAM" id="SSF46785">
    <property type="entry name" value="Winged helix' DNA-binding domain"/>
    <property type="match status" value="1"/>
</dbReference>
<keyword evidence="3" id="KW-0238">DNA-binding</keyword>
<dbReference type="PATRIC" id="fig|993692.3.peg.1048"/>
<dbReference type="STRING" id="993692.IV57_GL001033"/>
<evidence type="ECO:0000256" key="4">
    <source>
        <dbReference type="ARBA" id="ARBA00023163"/>
    </source>
</evidence>
<comment type="similarity">
    <text evidence="1">Belongs to the LysR transcriptional regulatory family.</text>
</comment>
<dbReference type="Gene3D" id="3.40.190.10">
    <property type="entry name" value="Periplasmic binding protein-like II"/>
    <property type="match status" value="2"/>
</dbReference>
<gene>
    <name evidence="6" type="ORF">IV57_GL001033</name>
</gene>
<accession>A0A0R2LPA4</accession>
<dbReference type="GO" id="GO:0000976">
    <property type="term" value="F:transcription cis-regulatory region binding"/>
    <property type="evidence" value="ECO:0007669"/>
    <property type="project" value="TreeGrafter"/>
</dbReference>
<evidence type="ECO:0000256" key="1">
    <source>
        <dbReference type="ARBA" id="ARBA00009437"/>
    </source>
</evidence>
<evidence type="ECO:0000259" key="5">
    <source>
        <dbReference type="PROSITE" id="PS50931"/>
    </source>
</evidence>
<organism evidence="6 7">
    <name type="scientific">Companilactobacillus kimchiensis</name>
    <dbReference type="NCBI Taxonomy" id="993692"/>
    <lineage>
        <taxon>Bacteria</taxon>
        <taxon>Bacillati</taxon>
        <taxon>Bacillota</taxon>
        <taxon>Bacilli</taxon>
        <taxon>Lactobacillales</taxon>
        <taxon>Lactobacillaceae</taxon>
        <taxon>Companilactobacillus</taxon>
    </lineage>
</organism>
<keyword evidence="7" id="KW-1185">Reference proteome</keyword>
<feature type="domain" description="HTH lysR-type" evidence="5">
    <location>
        <begin position="13"/>
        <end position="63"/>
    </location>
</feature>